<dbReference type="InParanoid" id="A0A5J5F8T8"/>
<feature type="compositionally biased region" description="Acidic residues" evidence="1">
    <location>
        <begin position="121"/>
        <end position="136"/>
    </location>
</feature>
<dbReference type="Proteomes" id="UP000326924">
    <property type="component" value="Unassembled WGS sequence"/>
</dbReference>
<dbReference type="EMBL" id="VXIS01000017">
    <property type="protein sequence ID" value="KAA8913136.1"/>
    <property type="molecule type" value="Genomic_DNA"/>
</dbReference>
<feature type="region of interest" description="Disordered" evidence="1">
    <location>
        <begin position="47"/>
        <end position="144"/>
    </location>
</feature>
<organism evidence="2 3">
    <name type="scientific">Sphaerosporella brunnea</name>
    <dbReference type="NCBI Taxonomy" id="1250544"/>
    <lineage>
        <taxon>Eukaryota</taxon>
        <taxon>Fungi</taxon>
        <taxon>Dikarya</taxon>
        <taxon>Ascomycota</taxon>
        <taxon>Pezizomycotina</taxon>
        <taxon>Pezizomycetes</taxon>
        <taxon>Pezizales</taxon>
        <taxon>Pyronemataceae</taxon>
        <taxon>Sphaerosporella</taxon>
    </lineage>
</organism>
<feature type="compositionally biased region" description="Pro residues" evidence="1">
    <location>
        <begin position="1"/>
        <end position="20"/>
    </location>
</feature>
<keyword evidence="3" id="KW-1185">Reference proteome</keyword>
<dbReference type="InterPro" id="IPR014839">
    <property type="entry name" value="Crt10"/>
</dbReference>
<evidence type="ECO:0000313" key="2">
    <source>
        <dbReference type="EMBL" id="KAA8913136.1"/>
    </source>
</evidence>
<gene>
    <name evidence="2" type="ORF">FN846DRAFT_931000</name>
</gene>
<dbReference type="AlphaFoldDB" id="A0A5J5F8T8"/>
<reference evidence="2 3" key="1">
    <citation type="submission" date="2019-09" db="EMBL/GenBank/DDBJ databases">
        <title>Draft genome of the ectomycorrhizal ascomycete Sphaerosporella brunnea.</title>
        <authorList>
            <consortium name="DOE Joint Genome Institute"/>
            <person name="Benucci G.M."/>
            <person name="Marozzi G."/>
            <person name="Antonielli L."/>
            <person name="Sanchez S."/>
            <person name="Marco P."/>
            <person name="Wang X."/>
            <person name="Falini L.B."/>
            <person name="Barry K."/>
            <person name="Haridas S."/>
            <person name="Lipzen A."/>
            <person name="Labutti K."/>
            <person name="Grigoriev I.V."/>
            <person name="Murat C."/>
            <person name="Martin F."/>
            <person name="Albertini E."/>
            <person name="Donnini D."/>
            <person name="Bonito G."/>
        </authorList>
    </citation>
    <scope>NUCLEOTIDE SEQUENCE [LARGE SCALE GENOMIC DNA]</scope>
    <source>
        <strain evidence="2 3">Sb_GMNB300</strain>
    </source>
</reference>
<proteinExistence type="predicted"/>
<name>A0A5J5F8T8_9PEZI</name>
<dbReference type="OrthoDB" id="5591786at2759"/>
<dbReference type="Pfam" id="PF08728">
    <property type="entry name" value="CRT10"/>
    <property type="match status" value="1"/>
</dbReference>
<feature type="region of interest" description="Disordered" evidence="1">
    <location>
        <begin position="1"/>
        <end position="29"/>
    </location>
</feature>
<comment type="caution">
    <text evidence="2">The sequence shown here is derived from an EMBL/GenBank/DDBJ whole genome shotgun (WGS) entry which is preliminary data.</text>
</comment>
<accession>A0A5J5F8T8</accession>
<sequence>MPASPIAPPPIPVPTAPVGPPVDDDAVDEGEYSGFWLSRPAVDGVLFHGPLTWGSSSESLDLDDQMDNQTTDEDEEVEEDSDHGLDDSTSSVRATATRPPRKLSIDSVANSTAPNATYSSTEEDEDSDDAFEESEPEPAQPPVSFIFSTTEHNAYLLPTTFLTPTVVCKGFLHQPFPSTMHQFLGQIDRLNMVAPIPELSLVVAGSQKGRVGIFRLTRAGPNFGMRLDMVLPRERGMEAGELDVETRPPSALLGLAVSPIQGKEMRGGGPGSESFYALKRRKERQRGGGWRGIEGRRRWRLVLVYMDGSVLSYELGREQNDEGPGGDLLGMGSFLMV</sequence>
<protein>
    <submittedName>
        <fullName evidence="2">Uncharacterized protein</fullName>
    </submittedName>
</protein>
<evidence type="ECO:0000256" key="1">
    <source>
        <dbReference type="SAM" id="MobiDB-lite"/>
    </source>
</evidence>
<evidence type="ECO:0000313" key="3">
    <source>
        <dbReference type="Proteomes" id="UP000326924"/>
    </source>
</evidence>
<feature type="compositionally biased region" description="Acidic residues" evidence="1">
    <location>
        <begin position="60"/>
        <end position="81"/>
    </location>
</feature>
<feature type="compositionally biased region" description="Polar residues" evidence="1">
    <location>
        <begin position="107"/>
        <end position="118"/>
    </location>
</feature>